<accession>T0Q049</accession>
<name>T0Q049_SAPDV</name>
<keyword evidence="2" id="KW-1185">Reference proteome</keyword>
<evidence type="ECO:0000313" key="2">
    <source>
        <dbReference type="Proteomes" id="UP000030762"/>
    </source>
</evidence>
<evidence type="ECO:0008006" key="3">
    <source>
        <dbReference type="Google" id="ProtNLM"/>
    </source>
</evidence>
<sequence>MGEAKSYTKTFMLVPGDVAQILNARSGTELKELARSASCLMYLVDAHVYKDCRILCVSGTPRQIDDGMHVLVARIQEILRDKYTATFETVKYMHDKSVVHIRSDFAAYLLEHASARLQQVASATHTRVYIKEVEEMVMALPMRRLHITGTADNVKAACNRLHQVQAAYEALPADPSRLVYALRLVLLDRDVMDVDNSRMSAMYQELRVEAKVLRSVPNLPQKTLFVLTGTLENLYAAHTASIKAISTGYERVRLRKEQRDREYAAEQALRYGDKKTDYIEYARHSSRERSTTKAILPPPSSSSPLAVHVTPVVPPPTTPFPYQPVLAPMPSAWTANEC</sequence>
<evidence type="ECO:0000313" key="1">
    <source>
        <dbReference type="EMBL" id="EQC26740.1"/>
    </source>
</evidence>
<dbReference type="OMA" id="AWTANEC"/>
<gene>
    <name evidence="1" type="ORF">SDRG_15469</name>
</gene>
<dbReference type="OrthoDB" id="78346at2759"/>
<dbReference type="RefSeq" id="XP_008619864.1">
    <property type="nucleotide sequence ID" value="XM_008621642.1"/>
</dbReference>
<proteinExistence type="predicted"/>
<dbReference type="AlphaFoldDB" id="T0Q049"/>
<dbReference type="InParanoid" id="T0Q049"/>
<organism evidence="1 2">
    <name type="scientific">Saprolegnia diclina (strain VS20)</name>
    <dbReference type="NCBI Taxonomy" id="1156394"/>
    <lineage>
        <taxon>Eukaryota</taxon>
        <taxon>Sar</taxon>
        <taxon>Stramenopiles</taxon>
        <taxon>Oomycota</taxon>
        <taxon>Saprolegniomycetes</taxon>
        <taxon>Saprolegniales</taxon>
        <taxon>Saprolegniaceae</taxon>
        <taxon>Saprolegnia</taxon>
    </lineage>
</organism>
<dbReference type="CDD" id="cd00105">
    <property type="entry name" value="KH-I"/>
    <property type="match status" value="1"/>
</dbReference>
<dbReference type="GeneID" id="19956196"/>
<dbReference type="Proteomes" id="UP000030762">
    <property type="component" value="Unassembled WGS sequence"/>
</dbReference>
<dbReference type="EMBL" id="JH767223">
    <property type="protein sequence ID" value="EQC26740.1"/>
    <property type="molecule type" value="Genomic_DNA"/>
</dbReference>
<reference evidence="1 2" key="1">
    <citation type="submission" date="2012-04" db="EMBL/GenBank/DDBJ databases">
        <title>The Genome Sequence of Saprolegnia declina VS20.</title>
        <authorList>
            <consortium name="The Broad Institute Genome Sequencing Platform"/>
            <person name="Russ C."/>
            <person name="Nusbaum C."/>
            <person name="Tyler B."/>
            <person name="van West P."/>
            <person name="Dieguez-Uribeondo J."/>
            <person name="de Bruijn I."/>
            <person name="Tripathy S."/>
            <person name="Jiang R."/>
            <person name="Young S.K."/>
            <person name="Zeng Q."/>
            <person name="Gargeya S."/>
            <person name="Fitzgerald M."/>
            <person name="Haas B."/>
            <person name="Abouelleil A."/>
            <person name="Alvarado L."/>
            <person name="Arachchi H.M."/>
            <person name="Berlin A."/>
            <person name="Chapman S.B."/>
            <person name="Goldberg J."/>
            <person name="Griggs A."/>
            <person name="Gujja S."/>
            <person name="Hansen M."/>
            <person name="Howarth C."/>
            <person name="Imamovic A."/>
            <person name="Larimer J."/>
            <person name="McCowen C."/>
            <person name="Montmayeur A."/>
            <person name="Murphy C."/>
            <person name="Neiman D."/>
            <person name="Pearson M."/>
            <person name="Priest M."/>
            <person name="Roberts A."/>
            <person name="Saif S."/>
            <person name="Shea T."/>
            <person name="Sisk P."/>
            <person name="Sykes S."/>
            <person name="Wortman J."/>
            <person name="Nusbaum C."/>
            <person name="Birren B."/>
        </authorList>
    </citation>
    <scope>NUCLEOTIDE SEQUENCE [LARGE SCALE GENOMIC DNA]</scope>
    <source>
        <strain evidence="1 2">VS20</strain>
    </source>
</reference>
<dbReference type="VEuPathDB" id="FungiDB:SDRG_15469"/>
<protein>
    <recommendedName>
        <fullName evidence="3">K Homology domain-containing protein</fullName>
    </recommendedName>
</protein>